<organism evidence="1 2">
    <name type="scientific">Arthrobacter sunyaminii</name>
    <dbReference type="NCBI Taxonomy" id="2816859"/>
    <lineage>
        <taxon>Bacteria</taxon>
        <taxon>Bacillati</taxon>
        <taxon>Actinomycetota</taxon>
        <taxon>Actinomycetes</taxon>
        <taxon>Micrococcales</taxon>
        <taxon>Micrococcaceae</taxon>
        <taxon>Arthrobacter</taxon>
    </lineage>
</organism>
<sequence>MKHISDTADVSPSARIGAGSRIWHLAQVRENVSMGRNCIIGRGAYVGPGVRIGDNSKIQNYALVYEPAVLGEGVFIGPGVILTNDTYPRSITPGGRLKSAEDWVQVGVVIGKGAALGARSVCIAPVTIGEWSSIAAGAVVTKDVPPYALMVGVPARQVGWVGRAGVPLNATSAVDWVCPQTGERYEQTGAALALLGNED</sequence>
<accession>A0A975XMN2</accession>
<proteinExistence type="predicted"/>
<dbReference type="KEGG" id="asun:KG104_07490"/>
<dbReference type="Proteomes" id="UP000680588">
    <property type="component" value="Chromosome"/>
</dbReference>
<gene>
    <name evidence="1" type="ORF">KG104_07490</name>
</gene>
<dbReference type="Pfam" id="PF00132">
    <property type="entry name" value="Hexapep"/>
    <property type="match status" value="2"/>
</dbReference>
<name>A0A975XMN2_9MICC</name>
<dbReference type="PANTHER" id="PTHR43300:SF4">
    <property type="entry name" value="ACYL-[ACYL-CARRIER-PROTEIN]--UDP-N-ACETYLGLUCOSAMINE O-ACYLTRANSFERASE"/>
    <property type="match status" value="1"/>
</dbReference>
<dbReference type="EMBL" id="CP076456">
    <property type="protein sequence ID" value="QWQ37942.1"/>
    <property type="molecule type" value="Genomic_DNA"/>
</dbReference>
<evidence type="ECO:0000313" key="2">
    <source>
        <dbReference type="Proteomes" id="UP000680588"/>
    </source>
</evidence>
<dbReference type="SUPFAM" id="SSF51161">
    <property type="entry name" value="Trimeric LpxA-like enzymes"/>
    <property type="match status" value="1"/>
</dbReference>
<dbReference type="InterPro" id="IPR011004">
    <property type="entry name" value="Trimer_LpxA-like_sf"/>
</dbReference>
<dbReference type="AlphaFoldDB" id="A0A975XMN2"/>
<protein>
    <submittedName>
        <fullName evidence="1">Acetyltransferase</fullName>
    </submittedName>
</protein>
<evidence type="ECO:0000313" key="1">
    <source>
        <dbReference type="EMBL" id="QWQ37942.1"/>
    </source>
</evidence>
<dbReference type="InterPro" id="IPR050179">
    <property type="entry name" value="Trans_hexapeptide_repeat"/>
</dbReference>
<dbReference type="CDD" id="cd03358">
    <property type="entry name" value="LbH_WxcM_N_like"/>
    <property type="match status" value="1"/>
</dbReference>
<keyword evidence="2" id="KW-1185">Reference proteome</keyword>
<dbReference type="PANTHER" id="PTHR43300">
    <property type="entry name" value="ACETYLTRANSFERASE"/>
    <property type="match status" value="1"/>
</dbReference>
<dbReference type="InterPro" id="IPR001451">
    <property type="entry name" value="Hexapep"/>
</dbReference>
<dbReference type="RefSeq" id="WP_104054871.1">
    <property type="nucleotide sequence ID" value="NZ_CP076456.1"/>
</dbReference>
<dbReference type="Gene3D" id="2.160.10.10">
    <property type="entry name" value="Hexapeptide repeat proteins"/>
    <property type="match status" value="1"/>
</dbReference>
<dbReference type="Pfam" id="PF14602">
    <property type="entry name" value="Hexapep_2"/>
    <property type="match status" value="1"/>
</dbReference>
<reference evidence="1" key="1">
    <citation type="submission" date="2021-06" db="EMBL/GenBank/DDBJ databases">
        <title>Novel species in genus Arthrobacter.</title>
        <authorList>
            <person name="Zhang G."/>
        </authorList>
    </citation>
    <scope>NUCLEOTIDE SEQUENCE</scope>
    <source>
        <strain evidence="1">Zg-ZUI122</strain>
    </source>
</reference>